<evidence type="ECO:0008006" key="3">
    <source>
        <dbReference type="Google" id="ProtNLM"/>
    </source>
</evidence>
<reference evidence="1 2" key="1">
    <citation type="journal article" date="2008" name="Int. J. Syst. Evol. Microbiol.">
        <title>Amphritea japonica sp. nov. and Amphritea balenae sp. nov., isolated from the sediment adjacent to sperm whale carcasses off Kagoshima, Japan.</title>
        <authorList>
            <person name="Miyazaki M."/>
            <person name="Nogi Y."/>
            <person name="Fujiwara Y."/>
            <person name="Kawato M."/>
            <person name="Nagahama T."/>
            <person name="Kubokawa K."/>
            <person name="Horikoshi K."/>
        </authorList>
    </citation>
    <scope>NUCLEOTIDE SEQUENCE [LARGE SCALE GENOMIC DNA]</scope>
    <source>
        <strain evidence="1 2">ATCC BAA-1530</strain>
    </source>
</reference>
<evidence type="ECO:0000313" key="1">
    <source>
        <dbReference type="EMBL" id="BBB27448.1"/>
    </source>
</evidence>
<dbReference type="PROSITE" id="PS51257">
    <property type="entry name" value="PROKAR_LIPOPROTEIN"/>
    <property type="match status" value="1"/>
</dbReference>
<protein>
    <recommendedName>
        <fullName evidence="3">Lipoprotein</fullName>
    </recommendedName>
</protein>
<gene>
    <name evidence="1" type="ORF">AMJAP_2862</name>
</gene>
<keyword evidence="2" id="KW-1185">Reference proteome</keyword>
<dbReference type="Proteomes" id="UP000595663">
    <property type="component" value="Chromosome"/>
</dbReference>
<name>A0A7R6PQ35_9GAMM</name>
<dbReference type="OrthoDB" id="6121230at2"/>
<dbReference type="KEGG" id="ajp:AMJAP_2862"/>
<dbReference type="AlphaFoldDB" id="A0A7R6PQ35"/>
<sequence length="172" mass="19985">MSVSIYRPLFILLPLLLSILLSGCSEESAPTEKAGVAVQSFHLNPENQSELIERLAGDYLESSEKLTQQFLMSRKAEDAQGFIRYRNESWTPEYMSRKEFYQQIQHLNKAYIYRHQLNGLFDSFMHLQKLSLHLKHSLQNSDSLLAEQVMVKLAEDQEIAISYLSDFRPVRK</sequence>
<proteinExistence type="predicted"/>
<dbReference type="EMBL" id="AP014545">
    <property type="protein sequence ID" value="BBB27448.1"/>
    <property type="molecule type" value="Genomic_DNA"/>
</dbReference>
<organism evidence="1 2">
    <name type="scientific">Amphritea japonica ATCC BAA-1530</name>
    <dbReference type="NCBI Taxonomy" id="1278309"/>
    <lineage>
        <taxon>Bacteria</taxon>
        <taxon>Pseudomonadati</taxon>
        <taxon>Pseudomonadota</taxon>
        <taxon>Gammaproteobacteria</taxon>
        <taxon>Oceanospirillales</taxon>
        <taxon>Oceanospirillaceae</taxon>
        <taxon>Amphritea</taxon>
    </lineage>
</organism>
<accession>A0A7R6PQ35</accession>
<evidence type="ECO:0000313" key="2">
    <source>
        <dbReference type="Proteomes" id="UP000595663"/>
    </source>
</evidence>
<dbReference type="RefSeq" id="WP_019622646.1">
    <property type="nucleotide sequence ID" value="NZ_AP014545.1"/>
</dbReference>